<organism evidence="2">
    <name type="scientific">uncultured Gemmatimonadota bacterium</name>
    <dbReference type="NCBI Taxonomy" id="203437"/>
    <lineage>
        <taxon>Bacteria</taxon>
        <taxon>Pseudomonadati</taxon>
        <taxon>Gemmatimonadota</taxon>
        <taxon>environmental samples</taxon>
    </lineage>
</organism>
<gene>
    <name evidence="2" type="ORF">AVDCRST_MAG89-5326</name>
</gene>
<dbReference type="EC" id="1.1.1.34" evidence="2"/>
<dbReference type="GO" id="GO:0004420">
    <property type="term" value="F:hydroxymethylglutaryl-CoA reductase (NADPH) activity"/>
    <property type="evidence" value="ECO:0007669"/>
    <property type="project" value="UniProtKB-EC"/>
</dbReference>
<sequence length="428" mass="45189">ADFPAPRSQRHRPARPRAPRGRGRRPADGYVGGRAPRSAPRSRPARVERRRARPASGVRRGAGGGDPAPDGGCAARGRVHDAREHRELHRDGAGARGAGGAAAGERNARPGRLLRSAGDVRGRAGGQPRPRRAPAGGGGRRRVPDDDRAGAARAGLRLRAHGPGGAFRGVGRGRVRGAAGGRVAHHPPRTAHRRGHAHRGQPRLPGVRLSHGRRGGPEHGDVLHRRAVRGNPGAHAGAAALLVPGKQHVGRQEGHGAFLHPGARPQRDRRGVHPPRAGGGRAAHHARADVRLLAGGLRRRGPHGVHRRERARGQRDRGAVPGVRPGRGVRQRGQRGRHPAGGDGRGRPVRGAQPAQPDRRFGRWRHAAAHRAGVPAHHGLPGRRPRLEAGGDLRGAHPGGRAFHRGRTLLGRLRAGPCRAGPRLAGPM</sequence>
<accession>A0A6J4N798</accession>
<proteinExistence type="predicted"/>
<dbReference type="EMBL" id="CADCTV010001118">
    <property type="protein sequence ID" value="CAA9380251.1"/>
    <property type="molecule type" value="Genomic_DNA"/>
</dbReference>
<name>A0A6J4N798_9BACT</name>
<dbReference type="AlphaFoldDB" id="A0A6J4N798"/>
<keyword evidence="2" id="KW-0560">Oxidoreductase</keyword>
<feature type="compositionally biased region" description="Basic residues" evidence="1">
    <location>
        <begin position="327"/>
        <end position="338"/>
    </location>
</feature>
<feature type="region of interest" description="Disordered" evidence="1">
    <location>
        <begin position="1"/>
        <end position="223"/>
    </location>
</feature>
<feature type="compositionally biased region" description="Basic residues" evidence="1">
    <location>
        <begin position="8"/>
        <end position="24"/>
    </location>
</feature>
<feature type="non-terminal residue" evidence="2">
    <location>
        <position position="1"/>
    </location>
</feature>
<feature type="compositionally biased region" description="Basic and acidic residues" evidence="1">
    <location>
        <begin position="78"/>
        <end position="93"/>
    </location>
</feature>
<feature type="region of interest" description="Disordered" evidence="1">
    <location>
        <begin position="249"/>
        <end position="359"/>
    </location>
</feature>
<feature type="non-terminal residue" evidence="2">
    <location>
        <position position="428"/>
    </location>
</feature>
<evidence type="ECO:0000256" key="1">
    <source>
        <dbReference type="SAM" id="MobiDB-lite"/>
    </source>
</evidence>
<feature type="compositionally biased region" description="Low complexity" evidence="1">
    <location>
        <begin position="67"/>
        <end position="76"/>
    </location>
</feature>
<evidence type="ECO:0000313" key="2">
    <source>
        <dbReference type="EMBL" id="CAA9380251.1"/>
    </source>
</evidence>
<feature type="compositionally biased region" description="Basic residues" evidence="1">
    <location>
        <begin position="183"/>
        <end position="201"/>
    </location>
</feature>
<protein>
    <submittedName>
        <fullName evidence="2">Hydroxymethylglutaryl-CoA reductase</fullName>
        <ecNumber evidence="2">1.1.1.34</ecNumber>
    </submittedName>
</protein>
<feature type="compositionally biased region" description="Gly residues" evidence="1">
    <location>
        <begin position="162"/>
        <end position="172"/>
    </location>
</feature>
<reference evidence="2" key="1">
    <citation type="submission" date="2020-02" db="EMBL/GenBank/DDBJ databases">
        <authorList>
            <person name="Meier V. D."/>
        </authorList>
    </citation>
    <scope>NUCLEOTIDE SEQUENCE</scope>
    <source>
        <strain evidence="2">AVDCRST_MAG89</strain>
    </source>
</reference>
<feature type="compositionally biased region" description="Basic residues" evidence="1">
    <location>
        <begin position="297"/>
        <end position="310"/>
    </location>
</feature>